<feature type="transmembrane region" description="Helical" evidence="6">
    <location>
        <begin position="49"/>
        <end position="68"/>
    </location>
</feature>
<dbReference type="InterPro" id="IPR022791">
    <property type="entry name" value="L-PG_synthase/AglD"/>
</dbReference>
<dbReference type="GO" id="GO:0005886">
    <property type="term" value="C:plasma membrane"/>
    <property type="evidence" value="ECO:0007669"/>
    <property type="project" value="UniProtKB-SubCell"/>
</dbReference>
<name>A0A382YX71_9ZZZZ</name>
<protein>
    <recommendedName>
        <fullName evidence="8">Flippase-like domain-containing protein</fullName>
    </recommendedName>
</protein>
<keyword evidence="2" id="KW-1003">Cell membrane</keyword>
<gene>
    <name evidence="7" type="ORF">METZ01_LOCUS440554</name>
</gene>
<keyword evidence="4 6" id="KW-1133">Transmembrane helix</keyword>
<feature type="non-terminal residue" evidence="7">
    <location>
        <position position="104"/>
    </location>
</feature>
<evidence type="ECO:0000256" key="6">
    <source>
        <dbReference type="SAM" id="Phobius"/>
    </source>
</evidence>
<dbReference type="EMBL" id="UINC01179160">
    <property type="protein sequence ID" value="SVD87700.1"/>
    <property type="molecule type" value="Genomic_DNA"/>
</dbReference>
<dbReference type="Pfam" id="PF03706">
    <property type="entry name" value="LPG_synthase_TM"/>
    <property type="match status" value="1"/>
</dbReference>
<proteinExistence type="predicted"/>
<keyword evidence="5 6" id="KW-0472">Membrane</keyword>
<reference evidence="7" key="1">
    <citation type="submission" date="2018-05" db="EMBL/GenBank/DDBJ databases">
        <authorList>
            <person name="Lanie J.A."/>
            <person name="Ng W.-L."/>
            <person name="Kazmierczak K.M."/>
            <person name="Andrzejewski T.M."/>
            <person name="Davidsen T.M."/>
            <person name="Wayne K.J."/>
            <person name="Tettelin H."/>
            <person name="Glass J.I."/>
            <person name="Rusch D."/>
            <person name="Podicherti R."/>
            <person name="Tsui H.-C.T."/>
            <person name="Winkler M.E."/>
        </authorList>
    </citation>
    <scope>NUCLEOTIDE SEQUENCE</scope>
</reference>
<evidence type="ECO:0000256" key="5">
    <source>
        <dbReference type="ARBA" id="ARBA00023136"/>
    </source>
</evidence>
<accession>A0A382YX71</accession>
<dbReference type="AlphaFoldDB" id="A0A382YX71"/>
<organism evidence="7">
    <name type="scientific">marine metagenome</name>
    <dbReference type="NCBI Taxonomy" id="408172"/>
    <lineage>
        <taxon>unclassified sequences</taxon>
        <taxon>metagenomes</taxon>
        <taxon>ecological metagenomes</taxon>
    </lineage>
</organism>
<evidence type="ECO:0000256" key="3">
    <source>
        <dbReference type="ARBA" id="ARBA00022692"/>
    </source>
</evidence>
<evidence type="ECO:0008006" key="8">
    <source>
        <dbReference type="Google" id="ProtNLM"/>
    </source>
</evidence>
<comment type="subcellular location">
    <subcellularLocation>
        <location evidence="1">Cell membrane</location>
        <topology evidence="1">Multi-pass membrane protein</topology>
    </subcellularLocation>
</comment>
<evidence type="ECO:0000256" key="4">
    <source>
        <dbReference type="ARBA" id="ARBA00022989"/>
    </source>
</evidence>
<keyword evidence="3 6" id="KW-0812">Transmembrane</keyword>
<evidence type="ECO:0000256" key="2">
    <source>
        <dbReference type="ARBA" id="ARBA00022475"/>
    </source>
</evidence>
<sequence length="104" mass="11981">MGHRKPYSFNNIIFLLKTIITIIVIGLLIWFVLSNKEVIEKIRNVNIKYFILLIIFSIIDLIISGFFLKTIVKPFKIDLKEHFLVSSASTFLNQIIPIRGGDGM</sequence>
<evidence type="ECO:0000256" key="1">
    <source>
        <dbReference type="ARBA" id="ARBA00004651"/>
    </source>
</evidence>
<evidence type="ECO:0000313" key="7">
    <source>
        <dbReference type="EMBL" id="SVD87700.1"/>
    </source>
</evidence>
<feature type="transmembrane region" description="Helical" evidence="6">
    <location>
        <begin position="12"/>
        <end position="33"/>
    </location>
</feature>